<evidence type="ECO:0000313" key="1">
    <source>
        <dbReference type="EMBL" id="KAK7686851.1"/>
    </source>
</evidence>
<comment type="caution">
    <text evidence="1">The sequence shown here is derived from an EMBL/GenBank/DDBJ whole genome shotgun (WGS) entry which is preliminary data.</text>
</comment>
<dbReference type="Proteomes" id="UP001385951">
    <property type="component" value="Unassembled WGS sequence"/>
</dbReference>
<name>A0AAW0GB73_9APHY</name>
<sequence>MSDAFRSSPGLTGEARYFTFSKRRLQDFILPKPVNFKANWNSSRDKFTSKHEWIKTIFRGVTLNQAKDSGGFGTDSPMVLDTTTPARTGETASCNVLNMSSSQRSTDFQVPMKNHLSTGATIARKKSFLTNIRQKTYREQNKEIEADELKILTSTKEETQKVQNSNNTDFNSSILNDPSLLKCERDPNNTSLETASALYESHYDHSCALPELPNELPENQHKKWERSQKLRRAASRSQSKLLLVSNKSLENINNKKAVSELATSANETKAFTRLNPVDLIRKTSRDLLKATTQVSDIESSGVAVTDSPPMSGIYKINEATPNTRKRHKPRLRLLSESSDPKIMASLDFNYLEKMRKKLNMLTHEPYQN</sequence>
<protein>
    <submittedName>
        <fullName evidence="1">Uncharacterized protein</fullName>
    </submittedName>
</protein>
<keyword evidence="2" id="KW-1185">Reference proteome</keyword>
<evidence type="ECO:0000313" key="2">
    <source>
        <dbReference type="Proteomes" id="UP001385951"/>
    </source>
</evidence>
<proteinExistence type="predicted"/>
<dbReference type="EMBL" id="JASBNA010000015">
    <property type="protein sequence ID" value="KAK7686851.1"/>
    <property type="molecule type" value="Genomic_DNA"/>
</dbReference>
<dbReference type="AlphaFoldDB" id="A0AAW0GB73"/>
<accession>A0AAW0GB73</accession>
<reference evidence="1 2" key="1">
    <citation type="submission" date="2022-09" db="EMBL/GenBank/DDBJ databases">
        <authorList>
            <person name="Palmer J.M."/>
        </authorList>
    </citation>
    <scope>NUCLEOTIDE SEQUENCE [LARGE SCALE GENOMIC DNA]</scope>
    <source>
        <strain evidence="1 2">DSM 7382</strain>
    </source>
</reference>
<gene>
    <name evidence="1" type="ORF">QCA50_009926</name>
</gene>
<organism evidence="1 2">
    <name type="scientific">Cerrena zonata</name>
    <dbReference type="NCBI Taxonomy" id="2478898"/>
    <lineage>
        <taxon>Eukaryota</taxon>
        <taxon>Fungi</taxon>
        <taxon>Dikarya</taxon>
        <taxon>Basidiomycota</taxon>
        <taxon>Agaricomycotina</taxon>
        <taxon>Agaricomycetes</taxon>
        <taxon>Polyporales</taxon>
        <taxon>Cerrenaceae</taxon>
        <taxon>Cerrena</taxon>
    </lineage>
</organism>